<dbReference type="Pfam" id="PF10312">
    <property type="entry name" value="Cactin_mid"/>
    <property type="match status" value="1"/>
</dbReference>
<dbReference type="PANTHER" id="PTHR21737">
    <property type="entry name" value="POLYGLUTAMINE BINDING PROTEIN 1/MARVEL MEMBRANE-ASSOCIATING DOMAIN CONTAINING 3"/>
    <property type="match status" value="1"/>
</dbReference>
<gene>
    <name evidence="7" type="ORF">TAT_000259000</name>
    <name evidence="6" type="ORF">TAV_000259100</name>
</gene>
<evidence type="ECO:0000313" key="6">
    <source>
        <dbReference type="EMBL" id="SVP92793.1"/>
    </source>
</evidence>
<evidence type="ECO:0000313" key="7">
    <source>
        <dbReference type="EMBL" id="SVP93597.1"/>
    </source>
</evidence>
<dbReference type="Pfam" id="PF09732">
    <property type="entry name" value="CactinC_cactus"/>
    <property type="match status" value="1"/>
</dbReference>
<dbReference type="SMART" id="SM01050">
    <property type="entry name" value="CactinC_cactus"/>
    <property type="match status" value="1"/>
</dbReference>
<dbReference type="EMBL" id="UIVS01000003">
    <property type="protein sequence ID" value="SVP92793.1"/>
    <property type="molecule type" value="Genomic_DNA"/>
</dbReference>
<dbReference type="GO" id="GO:0005737">
    <property type="term" value="C:cytoplasm"/>
    <property type="evidence" value="ECO:0007669"/>
    <property type="project" value="TreeGrafter"/>
</dbReference>
<dbReference type="GO" id="GO:0045292">
    <property type="term" value="P:mRNA cis splicing, via spliceosome"/>
    <property type="evidence" value="ECO:0007669"/>
    <property type="project" value="TreeGrafter"/>
</dbReference>
<name>A0A3B0MTP8_THEAN</name>
<dbReference type="VEuPathDB" id="PiroplasmaDB:TA04630"/>
<organism evidence="7">
    <name type="scientific">Theileria annulata</name>
    <dbReference type="NCBI Taxonomy" id="5874"/>
    <lineage>
        <taxon>Eukaryota</taxon>
        <taxon>Sar</taxon>
        <taxon>Alveolata</taxon>
        <taxon>Apicomplexa</taxon>
        <taxon>Aconoidasida</taxon>
        <taxon>Piroplasmida</taxon>
        <taxon>Theileriidae</taxon>
        <taxon>Theileria</taxon>
    </lineage>
</organism>
<proteinExistence type="inferred from homology"/>
<feature type="compositionally biased region" description="Basic and acidic residues" evidence="3">
    <location>
        <begin position="121"/>
        <end position="132"/>
    </location>
</feature>
<dbReference type="InterPro" id="IPR019134">
    <property type="entry name" value="Cactin_C"/>
</dbReference>
<accession>A0A3B0MTP8</accession>
<dbReference type="InterPro" id="IPR018816">
    <property type="entry name" value="Cactin_central"/>
</dbReference>
<sequence>MDGSSNPKSENKYHQKLLHLSNEEDSCDFNSKRPREEDIERLRDTRTKLLQKHFGYTDDQNPFGDEELTEPFVWEKNEKFHSLEEDLRSEQPDKSVQSKVVSLYYVIKVQNELKQLKQRRQQYEKEKSRQNESKLVNSKGDNDEAYREWEAKGVEFDLKQTVAKPLMRFKQGRPKLIDKLVLMVDPDFTETFPETFEPNNLFKNLTDDDVSESIQILNAYIELDKIPECSEYFKNLIVIAKDPREKNYEMSGVTQMVAEKIDEILSKKSISELNVFEKQIQKKLEEGVVDTNFWETALSRIPYFKVILLTLISFQACKYVSSVLSPNQSNSLTELNHQDTRYRNEAEDESNIRDKVKEKESSSIKDREVYEKFVQYTKLEEGEELFDEVVKLTDENTDLKVPMYYNRVKKGFEWTKYNLAHYDQDNPPPKQIQGYRFNIFFPQLKGKVPKWKLQKDENRTETVLIRFIGGHPYQDIAFRVVNREWNTDPQRGFKNFFDNGVLHLYFDFKKIKYRR</sequence>
<dbReference type="GO" id="GO:0005681">
    <property type="term" value="C:spliceosomal complex"/>
    <property type="evidence" value="ECO:0007669"/>
    <property type="project" value="TreeGrafter"/>
</dbReference>
<feature type="domain" description="Splicing factor cactin central" evidence="5">
    <location>
        <begin position="141"/>
        <end position="305"/>
    </location>
</feature>
<dbReference type="PANTHER" id="PTHR21737:SF4">
    <property type="entry name" value="SPLICING FACTOR CACTIN"/>
    <property type="match status" value="1"/>
</dbReference>
<reference evidence="7" key="1">
    <citation type="submission" date="2018-07" db="EMBL/GenBank/DDBJ databases">
        <authorList>
            <person name="Quirk P.G."/>
            <person name="Krulwich T.A."/>
        </authorList>
    </citation>
    <scope>NUCLEOTIDE SEQUENCE</scope>
    <source>
        <strain evidence="7">Anand</strain>
    </source>
</reference>
<feature type="domain" description="Splicing factor Cactin C-terminal" evidence="4">
    <location>
        <begin position="395"/>
        <end position="515"/>
    </location>
</feature>
<protein>
    <recommendedName>
        <fullName evidence="2">Splicing factor Cactin</fullName>
    </recommendedName>
</protein>
<evidence type="ECO:0000259" key="5">
    <source>
        <dbReference type="Pfam" id="PF10312"/>
    </source>
</evidence>
<evidence type="ECO:0000256" key="2">
    <source>
        <dbReference type="ARBA" id="ARBA00034534"/>
    </source>
</evidence>
<evidence type="ECO:0000259" key="4">
    <source>
        <dbReference type="Pfam" id="PF09732"/>
    </source>
</evidence>
<evidence type="ECO:0000256" key="3">
    <source>
        <dbReference type="SAM" id="MobiDB-lite"/>
    </source>
</evidence>
<evidence type="ECO:0000256" key="1">
    <source>
        <dbReference type="ARBA" id="ARBA00006895"/>
    </source>
</evidence>
<feature type="compositionally biased region" description="Basic and acidic residues" evidence="3">
    <location>
        <begin position="336"/>
        <end position="359"/>
    </location>
</feature>
<comment type="similarity">
    <text evidence="1">Belongs to the CACTIN family.</text>
</comment>
<feature type="region of interest" description="Disordered" evidence="3">
    <location>
        <begin position="334"/>
        <end position="359"/>
    </location>
</feature>
<dbReference type="EMBL" id="UIVT01000003">
    <property type="protein sequence ID" value="SVP93597.1"/>
    <property type="molecule type" value="Genomic_DNA"/>
</dbReference>
<feature type="region of interest" description="Disordered" evidence="3">
    <location>
        <begin position="120"/>
        <end position="142"/>
    </location>
</feature>
<dbReference type="AlphaFoldDB" id="A0A3B0MTP8"/>